<reference evidence="1 2" key="1">
    <citation type="journal article" date="2009" name="J. Bacteriol.">
        <title>Complete genome sequence of the extremophilic Bacillus cereus strain Q1 with industrial applications.</title>
        <authorList>
            <person name="Xiong Z."/>
            <person name="Jiang Y."/>
            <person name="Qi D."/>
            <person name="Lu H."/>
            <person name="Yang F."/>
            <person name="Yang J."/>
            <person name="Chen L."/>
            <person name="Sun L."/>
            <person name="Xu X."/>
            <person name="Xue Y."/>
            <person name="Zhu Y."/>
            <person name="Jin Q."/>
        </authorList>
    </citation>
    <scope>NUCLEOTIDE SEQUENCE [LARGE SCALE GENOMIC DNA]</scope>
    <source>
        <strain evidence="1 2">Q1</strain>
    </source>
</reference>
<accession>B9IRR0</accession>
<evidence type="ECO:0000313" key="2">
    <source>
        <dbReference type="Proteomes" id="UP000000441"/>
    </source>
</evidence>
<sequence>MNILPIFFVFLYFSSIFSKNRNKKIKIQKKELRFTP</sequence>
<protein>
    <submittedName>
        <fullName evidence="1">Uncharacterized protein</fullName>
    </submittedName>
</protein>
<name>B9IRR0_BACCQ</name>
<dbReference type="Proteomes" id="UP000000441">
    <property type="component" value="Chromosome"/>
</dbReference>
<dbReference type="KEGG" id="bcq:BCQ_5118"/>
<organism evidence="1 2">
    <name type="scientific">Bacillus cereus (strain Q1)</name>
    <dbReference type="NCBI Taxonomy" id="361100"/>
    <lineage>
        <taxon>Bacteria</taxon>
        <taxon>Bacillati</taxon>
        <taxon>Bacillota</taxon>
        <taxon>Bacilli</taxon>
        <taxon>Bacillales</taxon>
        <taxon>Bacillaceae</taxon>
        <taxon>Bacillus</taxon>
        <taxon>Bacillus cereus group</taxon>
    </lineage>
</organism>
<dbReference type="AlphaFoldDB" id="B9IRR0"/>
<evidence type="ECO:0000313" key="1">
    <source>
        <dbReference type="EMBL" id="ACM15518.1"/>
    </source>
</evidence>
<proteinExistence type="predicted"/>
<dbReference type="EMBL" id="CP000227">
    <property type="protein sequence ID" value="ACM15518.1"/>
    <property type="molecule type" value="Genomic_DNA"/>
</dbReference>
<dbReference type="HOGENOM" id="CLU_3394897_0_0_9"/>
<gene>
    <name evidence="1" type="ordered locus">BCQ_5118</name>
</gene>